<dbReference type="EMBL" id="ON649699">
    <property type="protein sequence ID" value="UVF62282.1"/>
    <property type="molecule type" value="Genomic_DNA"/>
</dbReference>
<name>A0A976UAG8_9CAUD</name>
<reference evidence="1 2" key="1">
    <citation type="submission" date="2022-05" db="EMBL/GenBank/DDBJ databases">
        <title>Diverse viruses of marine archaea discovered using metagenomics.</title>
        <authorList>
            <person name="Zhou Y."/>
        </authorList>
    </citation>
    <scope>NUCLEOTIDE SEQUENCE [LARGE SCALE GENOMIC DNA]</scope>
    <source>
        <strain evidence="1">YSH_462411</strain>
    </source>
</reference>
<evidence type="ECO:0000313" key="1">
    <source>
        <dbReference type="EMBL" id="UVF62282.1"/>
    </source>
</evidence>
<proteinExistence type="predicted"/>
<organism evidence="1 2">
    <name type="scientific">Nitrososphaeria virus YSH_462411</name>
    <dbReference type="NCBI Taxonomy" id="3071321"/>
    <lineage>
        <taxon>Viruses</taxon>
        <taxon>Duplodnaviria</taxon>
        <taxon>Heunggongvirae</taxon>
        <taxon>Uroviricota</taxon>
        <taxon>Caudoviricetes</taxon>
        <taxon>Juravirales</taxon>
        <taxon>Yangangviridae</taxon>
        <taxon>Nohelivirus</taxon>
        <taxon>Nohelivirus yangshanense</taxon>
    </lineage>
</organism>
<sequence>MSYYGLEDSSGHLILEDGSGDGYLLEAATTFTVTDTLTLVYDITGQVTDTLTLQYDILADVLQTISLYYDINGDASTNLVRQNLAPTLKALNLETTLIEKTDGPYHYSAWIHMTNLASGDTIILRVYKWEPNNSAYELYEEKQVTYNDMKTFENNQTAIFLPFIPAQRYKVTIEQTAGTLRAFPWELYKTG</sequence>
<keyword evidence="2" id="KW-1185">Reference proteome</keyword>
<accession>A0A976UAG8</accession>
<dbReference type="Proteomes" id="UP001156919">
    <property type="component" value="Segment"/>
</dbReference>
<evidence type="ECO:0000313" key="2">
    <source>
        <dbReference type="Proteomes" id="UP001156919"/>
    </source>
</evidence>
<protein>
    <submittedName>
        <fullName evidence="1">Uncharacterized protein</fullName>
    </submittedName>
</protein>